<proteinExistence type="inferred from homology"/>
<dbReference type="EMBL" id="RXIC02000026">
    <property type="protein sequence ID" value="KAB1201930.1"/>
    <property type="molecule type" value="Genomic_DNA"/>
</dbReference>
<evidence type="ECO:0000256" key="4">
    <source>
        <dbReference type="ARBA" id="ARBA00022827"/>
    </source>
</evidence>
<protein>
    <submittedName>
        <fullName evidence="7">D-2-hydroxyglutarate dehydrogenase, mitochondrial</fullName>
    </submittedName>
</protein>
<dbReference type="PANTHER" id="PTHR43716">
    <property type="entry name" value="D-2-HYDROXYGLUTARATE DEHYDROGENASE, MITOCHONDRIAL"/>
    <property type="match status" value="1"/>
</dbReference>
<keyword evidence="8" id="KW-1185">Reference proteome</keyword>
<dbReference type="GO" id="GO:0050660">
    <property type="term" value="F:flavin adenine dinucleotide binding"/>
    <property type="evidence" value="ECO:0007669"/>
    <property type="project" value="InterPro"/>
</dbReference>
<feature type="domain" description="FAD-binding oxidoreductase/transferase type 4 C-terminal" evidence="6">
    <location>
        <begin position="73"/>
        <end position="132"/>
    </location>
</feature>
<dbReference type="Gene3D" id="3.30.70.2740">
    <property type="match status" value="1"/>
</dbReference>
<keyword evidence="4" id="KW-0274">FAD</keyword>
<evidence type="ECO:0000256" key="2">
    <source>
        <dbReference type="ARBA" id="ARBA00008000"/>
    </source>
</evidence>
<comment type="similarity">
    <text evidence="2">Belongs to the FAD-binding oxidoreductase/transferase type 4 family.</text>
</comment>
<gene>
    <name evidence="7" type="ORF">CJ030_MR8G006751</name>
</gene>
<dbReference type="SUPFAM" id="SSF55103">
    <property type="entry name" value="FAD-linked oxidases, C-terminal domain"/>
    <property type="match status" value="1"/>
</dbReference>
<dbReference type="InterPro" id="IPR004113">
    <property type="entry name" value="FAD-bd_oxidored_4_C"/>
</dbReference>
<evidence type="ECO:0000313" key="7">
    <source>
        <dbReference type="EMBL" id="KAB1201930.1"/>
    </source>
</evidence>
<name>A0A6A1US72_9ROSI</name>
<dbReference type="InterPro" id="IPR051264">
    <property type="entry name" value="FAD-oxidored/transferase_4"/>
</dbReference>
<dbReference type="PANTHER" id="PTHR43716:SF1">
    <property type="entry name" value="D-2-HYDROXYGLUTARATE DEHYDROGENASE, MITOCHONDRIAL"/>
    <property type="match status" value="1"/>
</dbReference>
<dbReference type="Pfam" id="PF02913">
    <property type="entry name" value="FAD-oxidase_C"/>
    <property type="match status" value="1"/>
</dbReference>
<accession>A0A6A1US72</accession>
<evidence type="ECO:0000256" key="3">
    <source>
        <dbReference type="ARBA" id="ARBA00022630"/>
    </source>
</evidence>
<dbReference type="FunFam" id="1.10.45.10:FF:000001">
    <property type="entry name" value="D-lactate dehydrogenase mitochondrial"/>
    <property type="match status" value="1"/>
</dbReference>
<keyword evidence="3" id="KW-0285">Flavoprotein</keyword>
<dbReference type="OrthoDB" id="1664041at2759"/>
<keyword evidence="5" id="KW-0560">Oxidoreductase</keyword>
<evidence type="ECO:0000259" key="6">
    <source>
        <dbReference type="Pfam" id="PF02913"/>
    </source>
</evidence>
<sequence length="163" mass="18240">MGVIVVSTEKAWKEQLQRAKSAKTPVPHLYPLSIPDIYSLISFRCCFGFEICRCNTFLKVDMDVNALLGVPEALMKAGAVYKYNLSLPVEKMYNLVEEMRTRLGRNSAKVNGYGHLGDGNLHLNISTPQYDAMVQLMASIKKLMDPHGILNPYKVLPHSTSHS</sequence>
<dbReference type="GO" id="GO:0005739">
    <property type="term" value="C:mitochondrion"/>
    <property type="evidence" value="ECO:0007669"/>
    <property type="project" value="TreeGrafter"/>
</dbReference>
<comment type="cofactor">
    <cofactor evidence="1">
        <name>FAD</name>
        <dbReference type="ChEBI" id="CHEBI:57692"/>
    </cofactor>
</comment>
<dbReference type="AlphaFoldDB" id="A0A6A1US72"/>
<organism evidence="7 8">
    <name type="scientific">Morella rubra</name>
    <name type="common">Chinese bayberry</name>
    <dbReference type="NCBI Taxonomy" id="262757"/>
    <lineage>
        <taxon>Eukaryota</taxon>
        <taxon>Viridiplantae</taxon>
        <taxon>Streptophyta</taxon>
        <taxon>Embryophyta</taxon>
        <taxon>Tracheophyta</taxon>
        <taxon>Spermatophyta</taxon>
        <taxon>Magnoliopsida</taxon>
        <taxon>eudicotyledons</taxon>
        <taxon>Gunneridae</taxon>
        <taxon>Pentapetalae</taxon>
        <taxon>rosids</taxon>
        <taxon>fabids</taxon>
        <taxon>Fagales</taxon>
        <taxon>Myricaceae</taxon>
        <taxon>Morella</taxon>
    </lineage>
</organism>
<dbReference type="GO" id="GO:0016491">
    <property type="term" value="F:oxidoreductase activity"/>
    <property type="evidence" value="ECO:0007669"/>
    <property type="project" value="UniProtKB-KW"/>
</dbReference>
<comment type="caution">
    <text evidence="7">The sequence shown here is derived from an EMBL/GenBank/DDBJ whole genome shotgun (WGS) entry which is preliminary data.</text>
</comment>
<dbReference type="InterPro" id="IPR016164">
    <property type="entry name" value="FAD-linked_Oxase-like_C"/>
</dbReference>
<evidence type="ECO:0000256" key="1">
    <source>
        <dbReference type="ARBA" id="ARBA00001974"/>
    </source>
</evidence>
<evidence type="ECO:0000313" key="8">
    <source>
        <dbReference type="Proteomes" id="UP000516437"/>
    </source>
</evidence>
<evidence type="ECO:0000256" key="5">
    <source>
        <dbReference type="ARBA" id="ARBA00023002"/>
    </source>
</evidence>
<dbReference type="Proteomes" id="UP000516437">
    <property type="component" value="Chromosome 8"/>
</dbReference>
<reference evidence="7 8" key="1">
    <citation type="journal article" date="2019" name="Plant Biotechnol. J.">
        <title>The red bayberry genome and genetic basis of sex determination.</title>
        <authorList>
            <person name="Jia H.M."/>
            <person name="Jia H.J."/>
            <person name="Cai Q.L."/>
            <person name="Wang Y."/>
            <person name="Zhao H.B."/>
            <person name="Yang W.F."/>
            <person name="Wang G.Y."/>
            <person name="Li Y.H."/>
            <person name="Zhan D.L."/>
            <person name="Shen Y.T."/>
            <person name="Niu Q.F."/>
            <person name="Chang L."/>
            <person name="Qiu J."/>
            <person name="Zhao L."/>
            <person name="Xie H.B."/>
            <person name="Fu W.Y."/>
            <person name="Jin J."/>
            <person name="Li X.W."/>
            <person name="Jiao Y."/>
            <person name="Zhou C.C."/>
            <person name="Tu T."/>
            <person name="Chai C.Y."/>
            <person name="Gao J.L."/>
            <person name="Fan L.J."/>
            <person name="van de Weg E."/>
            <person name="Wang J.Y."/>
            <person name="Gao Z.S."/>
        </authorList>
    </citation>
    <scope>NUCLEOTIDE SEQUENCE [LARGE SCALE GENOMIC DNA]</scope>
    <source>
        <tissue evidence="7">Leaves</tissue>
    </source>
</reference>